<name>A0A1H9ZSL4_9EURY</name>
<keyword evidence="2" id="KW-1185">Reference proteome</keyword>
<protein>
    <recommendedName>
        <fullName evidence="3">DUF2117 domain-containing protein</fullName>
    </recommendedName>
</protein>
<dbReference type="EMBL" id="FOHQ01000003">
    <property type="protein sequence ID" value="SES84715.1"/>
    <property type="molecule type" value="Genomic_DNA"/>
</dbReference>
<gene>
    <name evidence="1" type="ORF">SAMN04488587_1238</name>
</gene>
<dbReference type="Proteomes" id="UP000243338">
    <property type="component" value="Unassembled WGS sequence"/>
</dbReference>
<dbReference type="Pfam" id="PF09890">
    <property type="entry name" value="DUF2117"/>
    <property type="match status" value="1"/>
</dbReference>
<dbReference type="STRING" id="1353158.SAMN04488587_1238"/>
<reference evidence="2" key="1">
    <citation type="submission" date="2016-10" db="EMBL/GenBank/DDBJ databases">
        <authorList>
            <person name="Varghese N."/>
            <person name="Submissions S."/>
        </authorList>
    </citation>
    <scope>NUCLEOTIDE SEQUENCE [LARGE SCALE GENOMIC DNA]</scope>
    <source>
        <strain evidence="2">SLH 33</strain>
    </source>
</reference>
<proteinExistence type="predicted"/>
<sequence>MIASKTKNKVHYKVLTMKIGVVIHGPEVIDSGHAKHILEMLSGMGEVTAKLGGTMGKIAVMDALMEDCIDIKESLKPSNAIDSLLGSCDAVCLLNHGKTAGNGLEFGSIVMSRLSDRNLKPIIQIESPGCEDGSVIYWNDGGYDLATKMGDLLGMPVTEGQDHGDVQISTVGTKTMRKIRGVHAGELIMIEGFVIGKATSDDVSIVVENGFVTGLEGGIIKEHGLEKLHMYESMEPLDIRTAWVKTGAIRRSLPEVGTGPKRCHTLIHESNSSFMATLIDHIAERSIELADGCKCAITVGDDTTAIAGDILYRLHVPVIGITDGDPDGFSHTAHFYPGSQVLQLEPGWDDIIGKLIRNKLFDDNDRARFDSFEKMRESILEIVGEKLVLLTNY</sequence>
<dbReference type="AlphaFoldDB" id="A0A1H9ZSL4"/>
<evidence type="ECO:0000313" key="2">
    <source>
        <dbReference type="Proteomes" id="UP000243338"/>
    </source>
</evidence>
<evidence type="ECO:0008006" key="3">
    <source>
        <dbReference type="Google" id="ProtNLM"/>
    </source>
</evidence>
<organism evidence="1 2">
    <name type="scientific">Methanococcoides vulcani</name>
    <dbReference type="NCBI Taxonomy" id="1353158"/>
    <lineage>
        <taxon>Archaea</taxon>
        <taxon>Methanobacteriati</taxon>
        <taxon>Methanobacteriota</taxon>
        <taxon>Stenosarchaea group</taxon>
        <taxon>Methanomicrobia</taxon>
        <taxon>Methanosarcinales</taxon>
        <taxon>Methanosarcinaceae</taxon>
        <taxon>Methanococcoides</taxon>
    </lineage>
</organism>
<accession>A0A1H9ZSL4</accession>
<dbReference type="PIRSF" id="PIRSF006598">
    <property type="entry name" value="UCP006598"/>
    <property type="match status" value="1"/>
</dbReference>
<dbReference type="InterPro" id="IPR012032">
    <property type="entry name" value="UCP006598"/>
</dbReference>
<evidence type="ECO:0000313" key="1">
    <source>
        <dbReference type="EMBL" id="SES84715.1"/>
    </source>
</evidence>